<dbReference type="GO" id="GO:0016746">
    <property type="term" value="F:acyltransferase activity"/>
    <property type="evidence" value="ECO:0007669"/>
    <property type="project" value="UniProtKB-KW"/>
</dbReference>
<dbReference type="SUPFAM" id="SSF55729">
    <property type="entry name" value="Acyl-CoA N-acyltransferases (Nat)"/>
    <property type="match status" value="1"/>
</dbReference>
<protein>
    <submittedName>
        <fullName evidence="2">GNAT family N-acetyltransferase</fullName>
        <ecNumber evidence="2">2.3.1.-</ecNumber>
    </submittedName>
</protein>
<evidence type="ECO:0000313" key="3">
    <source>
        <dbReference type="Proteomes" id="UP001589836"/>
    </source>
</evidence>
<gene>
    <name evidence="2" type="ORF">ACFFGV_09485</name>
</gene>
<dbReference type="InterPro" id="IPR000182">
    <property type="entry name" value="GNAT_dom"/>
</dbReference>
<evidence type="ECO:0000313" key="2">
    <source>
        <dbReference type="EMBL" id="MFC0523797.1"/>
    </source>
</evidence>
<reference evidence="2 3" key="1">
    <citation type="submission" date="2024-09" db="EMBL/GenBank/DDBJ databases">
        <authorList>
            <person name="Sun Q."/>
            <person name="Mori K."/>
        </authorList>
    </citation>
    <scope>NUCLEOTIDE SEQUENCE [LARGE SCALE GENOMIC DNA]</scope>
    <source>
        <strain evidence="2 3">NCAIM B.02529</strain>
    </source>
</reference>
<dbReference type="Gene3D" id="3.40.630.30">
    <property type="match status" value="1"/>
</dbReference>
<dbReference type="EMBL" id="JBHLTP010000007">
    <property type="protein sequence ID" value="MFC0523797.1"/>
    <property type="molecule type" value="Genomic_DNA"/>
</dbReference>
<name>A0ABV6LN05_9BACI</name>
<dbReference type="Proteomes" id="UP001589836">
    <property type="component" value="Unassembled WGS sequence"/>
</dbReference>
<dbReference type="EC" id="2.3.1.-" evidence="2"/>
<dbReference type="RefSeq" id="WP_377347068.1">
    <property type="nucleotide sequence ID" value="NZ_JBHLTP010000007.1"/>
</dbReference>
<comment type="caution">
    <text evidence="2">The sequence shown here is derived from an EMBL/GenBank/DDBJ whole genome shotgun (WGS) entry which is preliminary data.</text>
</comment>
<keyword evidence="2" id="KW-0808">Transferase</keyword>
<dbReference type="InterPro" id="IPR016181">
    <property type="entry name" value="Acyl_CoA_acyltransferase"/>
</dbReference>
<dbReference type="PROSITE" id="PS51186">
    <property type="entry name" value="GNAT"/>
    <property type="match status" value="1"/>
</dbReference>
<dbReference type="Pfam" id="PF00583">
    <property type="entry name" value="Acetyltransf_1"/>
    <property type="match status" value="1"/>
</dbReference>
<evidence type="ECO:0000259" key="1">
    <source>
        <dbReference type="PROSITE" id="PS51186"/>
    </source>
</evidence>
<dbReference type="CDD" id="cd04301">
    <property type="entry name" value="NAT_SF"/>
    <property type="match status" value="1"/>
</dbReference>
<organism evidence="2 3">
    <name type="scientific">Pontibacillus salicampi</name>
    <dbReference type="NCBI Taxonomy" id="1449801"/>
    <lineage>
        <taxon>Bacteria</taxon>
        <taxon>Bacillati</taxon>
        <taxon>Bacillota</taxon>
        <taxon>Bacilli</taxon>
        <taxon>Bacillales</taxon>
        <taxon>Bacillaceae</taxon>
        <taxon>Pontibacillus</taxon>
    </lineage>
</organism>
<feature type="domain" description="N-acetyltransferase" evidence="1">
    <location>
        <begin position="7"/>
        <end position="166"/>
    </location>
</feature>
<keyword evidence="3" id="KW-1185">Reference proteome</keyword>
<accession>A0ABV6LN05</accession>
<keyword evidence="2" id="KW-0012">Acyltransferase</keyword>
<proteinExistence type="predicted"/>
<sequence length="166" mass="19050">MDLVKGLTIRKAGTEDCSSVMDLLKESAQWMKDNGIQQWRFLLAGGDDEEIEQAIVNGDTYIVLDNDKAAATFTLLSKQSEWDKKMWGEDSTFPSVYLHRLALSPLYMNKGVGRELLGWMQHHLDGTEYLRLDCVADNFKLNAFYRNNGFELVGFEDGHSRYQMRL</sequence>